<proteinExistence type="predicted"/>
<evidence type="ECO:0000259" key="1">
    <source>
        <dbReference type="Pfam" id="PF09152"/>
    </source>
</evidence>
<dbReference type="AlphaFoldDB" id="A0A0X8JJB9"/>
<dbReference type="Gene3D" id="3.40.50.10400">
    <property type="entry name" value="Hypothetical protein PA1492"/>
    <property type="match status" value="1"/>
</dbReference>
<dbReference type="KEGG" id="dfi:AXF13_06800"/>
<organism evidence="2 3">
    <name type="scientific">Desulfovibrio fairfieldensis</name>
    <dbReference type="NCBI Taxonomy" id="44742"/>
    <lineage>
        <taxon>Bacteria</taxon>
        <taxon>Pseudomonadati</taxon>
        <taxon>Thermodesulfobacteriota</taxon>
        <taxon>Desulfovibrionia</taxon>
        <taxon>Desulfovibrionales</taxon>
        <taxon>Desulfovibrionaceae</taxon>
        <taxon>Desulfovibrio</taxon>
    </lineage>
</organism>
<reference evidence="3" key="1">
    <citation type="submission" date="2016-02" db="EMBL/GenBank/DDBJ databases">
        <authorList>
            <person name="Holder M.E."/>
            <person name="Ajami N.J."/>
            <person name="Petrosino J.F."/>
        </authorList>
    </citation>
    <scope>NUCLEOTIDE SEQUENCE [LARGE SCALE GENOMIC DNA]</scope>
    <source>
        <strain evidence="3">CCUG 45958</strain>
    </source>
</reference>
<dbReference type="InterPro" id="IPR015235">
    <property type="entry name" value="DUF1937"/>
</dbReference>
<dbReference type="Proteomes" id="UP000069241">
    <property type="component" value="Chromosome"/>
</dbReference>
<accession>A0A0X8JJB9</accession>
<evidence type="ECO:0000313" key="3">
    <source>
        <dbReference type="Proteomes" id="UP000069241"/>
    </source>
</evidence>
<dbReference type="STRING" id="44742.AXF13_06800"/>
<dbReference type="EMBL" id="CP014229">
    <property type="protein sequence ID" value="AMD89844.1"/>
    <property type="molecule type" value="Genomic_DNA"/>
</dbReference>
<evidence type="ECO:0000313" key="2">
    <source>
        <dbReference type="EMBL" id="AMD89844.1"/>
    </source>
</evidence>
<keyword evidence="3" id="KW-1185">Reference proteome</keyword>
<sequence length="246" mass="27529">MRFCNPDCLIDWRVVEPPRYKKDYVGKLVRVTEFDRRFLSDSAALPPDGAVCKITRRSNDYGGGEFKLTLRWRCPACDMAHEKLIQEAWIAEGKAHFVEPAGLADNTQALGDDRPVMLYLATSYSHPDPAKRAARANLASECAAWLMRKGWSVASPLSMGHAIWTAYPNLETDFAAWREPCLRMLEMSDALVVLLLDGIRESVGVASEIDHARKLGIPLNQVKLAGEDAAKGGESFEVVPQPKWWR</sequence>
<feature type="domain" description="DUF1937" evidence="1">
    <location>
        <begin position="118"/>
        <end position="218"/>
    </location>
</feature>
<dbReference type="SUPFAM" id="SSF52309">
    <property type="entry name" value="N-(deoxy)ribosyltransferase-like"/>
    <property type="match status" value="1"/>
</dbReference>
<dbReference type="Pfam" id="PF09152">
    <property type="entry name" value="DUF1937"/>
    <property type="match status" value="1"/>
</dbReference>
<gene>
    <name evidence="2" type="ORF">AXF13_06800</name>
</gene>
<name>A0A0X8JJB9_9BACT</name>
<dbReference type="RefSeq" id="WP_062252158.1">
    <property type="nucleotide sequence ID" value="NZ_CP014229.1"/>
</dbReference>
<protein>
    <recommendedName>
        <fullName evidence="1">DUF1937 domain-containing protein</fullName>
    </recommendedName>
</protein>